<dbReference type="InterPro" id="IPR011990">
    <property type="entry name" value="TPR-like_helical_dom_sf"/>
</dbReference>
<dbReference type="SUPFAM" id="SSF48452">
    <property type="entry name" value="TPR-like"/>
    <property type="match status" value="1"/>
</dbReference>
<dbReference type="OrthoDB" id="5980806at2759"/>
<evidence type="ECO:0000256" key="4">
    <source>
        <dbReference type="PROSITE-ProRule" id="PRU01015"/>
    </source>
</evidence>
<evidence type="ECO:0000256" key="2">
    <source>
        <dbReference type="ARBA" id="ARBA00022679"/>
    </source>
</evidence>
<gene>
    <name evidence="7" type="ORF">DPMN_114142</name>
</gene>
<feature type="region of interest" description="Disordered" evidence="5">
    <location>
        <begin position="466"/>
        <end position="511"/>
    </location>
</feature>
<accession>A0A9D4KJY4</accession>
<dbReference type="Pfam" id="PF22528">
    <property type="entry name" value="PRMT_C"/>
    <property type="match status" value="1"/>
</dbReference>
<dbReference type="PROSITE" id="PS51678">
    <property type="entry name" value="SAM_MT_PRMT"/>
    <property type="match status" value="1"/>
</dbReference>
<dbReference type="InterPro" id="IPR025799">
    <property type="entry name" value="Arg_MeTrfase"/>
</dbReference>
<protein>
    <recommendedName>
        <fullName evidence="6">Protein arginine N-methyltransferase domain-containing protein</fullName>
    </recommendedName>
</protein>
<dbReference type="GO" id="GO:0016274">
    <property type="term" value="F:protein-arginine N-methyltransferase activity"/>
    <property type="evidence" value="ECO:0007669"/>
    <property type="project" value="InterPro"/>
</dbReference>
<dbReference type="AlphaFoldDB" id="A0A9D4KJY4"/>
<dbReference type="Pfam" id="PF06325">
    <property type="entry name" value="PrmA"/>
    <property type="match status" value="1"/>
</dbReference>
<reference evidence="7" key="2">
    <citation type="submission" date="2020-11" db="EMBL/GenBank/DDBJ databases">
        <authorList>
            <person name="McCartney M.A."/>
            <person name="Auch B."/>
            <person name="Kono T."/>
            <person name="Mallez S."/>
            <person name="Becker A."/>
            <person name="Gohl D.M."/>
            <person name="Silverstein K.A.T."/>
            <person name="Koren S."/>
            <person name="Bechman K.B."/>
            <person name="Herman A."/>
            <person name="Abrahante J.E."/>
            <person name="Garbe J."/>
        </authorList>
    </citation>
    <scope>NUCLEOTIDE SEQUENCE</scope>
    <source>
        <strain evidence="7">Duluth1</strain>
        <tissue evidence="7">Whole animal</tissue>
    </source>
</reference>
<dbReference type="EMBL" id="JAIWYP010000004">
    <property type="protein sequence ID" value="KAH3840687.1"/>
    <property type="molecule type" value="Genomic_DNA"/>
</dbReference>
<evidence type="ECO:0000256" key="1">
    <source>
        <dbReference type="ARBA" id="ARBA00022603"/>
    </source>
</evidence>
<evidence type="ECO:0000259" key="6">
    <source>
        <dbReference type="Pfam" id="PF22528"/>
    </source>
</evidence>
<dbReference type="Gene3D" id="2.70.160.11">
    <property type="entry name" value="Hnrnp arginine n-methyltransferase1"/>
    <property type="match status" value="2"/>
</dbReference>
<feature type="compositionally biased region" description="Polar residues" evidence="5">
    <location>
        <begin position="494"/>
        <end position="511"/>
    </location>
</feature>
<evidence type="ECO:0000256" key="3">
    <source>
        <dbReference type="ARBA" id="ARBA00022691"/>
    </source>
</evidence>
<dbReference type="GO" id="GO:0032259">
    <property type="term" value="P:methylation"/>
    <property type="evidence" value="ECO:0007669"/>
    <property type="project" value="UniProtKB-KW"/>
</dbReference>
<keyword evidence="1 4" id="KW-0489">Methyltransferase</keyword>
<dbReference type="InterPro" id="IPR029063">
    <property type="entry name" value="SAM-dependent_MTases_sf"/>
</dbReference>
<reference evidence="7" key="1">
    <citation type="journal article" date="2019" name="bioRxiv">
        <title>The Genome of the Zebra Mussel, Dreissena polymorpha: A Resource for Invasive Species Research.</title>
        <authorList>
            <person name="McCartney M.A."/>
            <person name="Auch B."/>
            <person name="Kono T."/>
            <person name="Mallez S."/>
            <person name="Zhang Y."/>
            <person name="Obille A."/>
            <person name="Becker A."/>
            <person name="Abrahante J.E."/>
            <person name="Garbe J."/>
            <person name="Badalamenti J.P."/>
            <person name="Herman A."/>
            <person name="Mangelson H."/>
            <person name="Liachko I."/>
            <person name="Sullivan S."/>
            <person name="Sone E.D."/>
            <person name="Koren S."/>
            <person name="Silverstein K.A.T."/>
            <person name="Beckman K.B."/>
            <person name="Gohl D.M."/>
        </authorList>
    </citation>
    <scope>NUCLEOTIDE SEQUENCE</scope>
    <source>
        <strain evidence="7">Duluth1</strain>
        <tissue evidence="7">Whole animal</tissue>
    </source>
</reference>
<keyword evidence="2 4" id="KW-0808">Transferase</keyword>
<proteinExistence type="predicted"/>
<dbReference type="GO" id="GO:0042054">
    <property type="term" value="F:histone methyltransferase activity"/>
    <property type="evidence" value="ECO:0007669"/>
    <property type="project" value="TreeGrafter"/>
</dbReference>
<dbReference type="InterPro" id="IPR055135">
    <property type="entry name" value="PRMT_dom"/>
</dbReference>
<evidence type="ECO:0000313" key="7">
    <source>
        <dbReference type="EMBL" id="KAH3840687.1"/>
    </source>
</evidence>
<evidence type="ECO:0000256" key="5">
    <source>
        <dbReference type="SAM" id="MobiDB-lite"/>
    </source>
</evidence>
<name>A0A9D4KJY4_DREPO</name>
<keyword evidence="8" id="KW-1185">Reference proteome</keyword>
<dbReference type="Gene3D" id="3.40.50.150">
    <property type="entry name" value="Vaccinia Virus protein VP39"/>
    <property type="match status" value="2"/>
</dbReference>
<dbReference type="PANTHER" id="PTHR11006">
    <property type="entry name" value="PROTEIN ARGININE N-METHYLTRANSFERASE"/>
    <property type="match status" value="1"/>
</dbReference>
<feature type="compositionally biased region" description="Basic and acidic residues" evidence="5">
    <location>
        <begin position="466"/>
        <end position="493"/>
    </location>
</feature>
<dbReference type="SUPFAM" id="SSF53335">
    <property type="entry name" value="S-adenosyl-L-methionine-dependent methyltransferases"/>
    <property type="match status" value="2"/>
</dbReference>
<sequence length="959" mass="106526">MSNVEKIAQISISNARNCLTTQNYGRAFANFLLFLKLKSESAADVYQEFALASKKWFEQLEQENRLEDLFKGYDQACELYPNHDVVLNNIGAQLFRLGYIQEAAAYIRKSLMISPHYLAARDNLENICSHLVERWHFAMLNDKKRNMSYRFAIQKAVKSGYNTVLDIGTGTGILSLMCHSAGAQQITACDGSRAMYDVAFDVLGANGAQEEITLLHKHSTALTVPDDLPSRVKLVVTETFDAGLFGEHIVSTMIHAWKNLISTSPTGTVIPCGATVYVCGIECEAIRSKSRLLFPVLQHLDLSGVSMLSCVGRVAEEPYTTENLARIPGGYRILTNIAELLRVSFCNLCELESFNKGRDWVQELFVRKPGRVDALAVWFDLHLDDTITIATAADSQSCWEQAIFPVSARNGDTNKFHVKRKDRLQTTFHFELDCFLLTKCDILCAERPNVISQPIINIPCATSPEKESRELHGENDHNEHARSQKGHSDHDFDCQSSGAVSSHRYSPASVGSSVKECSQQTLPFRKRKVSEEEMREFCTTSGMNCDISTSKTDHCHQAEELTSFSVGAGHTTVNVCADELSEGTVNDSSVTYNTADETSMCDIGEQQVSTDISSDMEGADMLFDMSKCSIDPATAAAEQLVKDRASNRKMTCVTDSVEIQYINDIHLNSQYCRALQRALSQIQSSPSSNNPSILYITPRLSFLGIQAAKMGFKSVTMATSEEHFDALHQVAALNGCQSGVITLLEMSDLSDLDLKADIVFSEVVDPCGALRQQALEDHVYHIITNLAPNGHVFPGHLRVQGLFIESQELECLTHVTGNEATLDYQIAEFINVFQMQNHLNIDLTTLNYSKLTEVIELASLDFANISIETGPEILDLNVERSTEVIANGKISALVYWFEMILDKDTVVNTLDSRHHWKQAAIMIKDTFHVGQGQTLVTKVMMQNSCLDVKVLTPECVNGH</sequence>
<dbReference type="CDD" id="cd02440">
    <property type="entry name" value="AdoMet_MTases"/>
    <property type="match status" value="1"/>
</dbReference>
<dbReference type="Gene3D" id="1.25.40.10">
    <property type="entry name" value="Tetratricopeptide repeat domain"/>
    <property type="match status" value="1"/>
</dbReference>
<feature type="domain" description="Protein arginine N-methyltransferase" evidence="6">
    <location>
        <begin position="851"/>
        <end position="944"/>
    </location>
</feature>
<dbReference type="PANTHER" id="PTHR11006:SF60">
    <property type="entry name" value="PROTEIN ARGININE N-METHYLTRANSFERASE 9"/>
    <property type="match status" value="1"/>
</dbReference>
<keyword evidence="3 4" id="KW-0949">S-adenosyl-L-methionine</keyword>
<evidence type="ECO:0000313" key="8">
    <source>
        <dbReference type="Proteomes" id="UP000828390"/>
    </source>
</evidence>
<organism evidence="7 8">
    <name type="scientific">Dreissena polymorpha</name>
    <name type="common">Zebra mussel</name>
    <name type="synonym">Mytilus polymorpha</name>
    <dbReference type="NCBI Taxonomy" id="45954"/>
    <lineage>
        <taxon>Eukaryota</taxon>
        <taxon>Metazoa</taxon>
        <taxon>Spiralia</taxon>
        <taxon>Lophotrochozoa</taxon>
        <taxon>Mollusca</taxon>
        <taxon>Bivalvia</taxon>
        <taxon>Autobranchia</taxon>
        <taxon>Heteroconchia</taxon>
        <taxon>Euheterodonta</taxon>
        <taxon>Imparidentia</taxon>
        <taxon>Neoheterodontei</taxon>
        <taxon>Myida</taxon>
        <taxon>Dreissenoidea</taxon>
        <taxon>Dreissenidae</taxon>
        <taxon>Dreissena</taxon>
    </lineage>
</organism>
<comment type="caution">
    <text evidence="7">The sequence shown here is derived from an EMBL/GenBank/DDBJ whole genome shotgun (WGS) entry which is preliminary data.</text>
</comment>
<dbReference type="Proteomes" id="UP000828390">
    <property type="component" value="Unassembled WGS sequence"/>
</dbReference>